<reference evidence="6 7" key="1">
    <citation type="submission" date="2017-02" db="EMBL/GenBank/DDBJ databases">
        <authorList>
            <person name="Peterson S.W."/>
        </authorList>
    </citation>
    <scope>NUCLEOTIDE SEQUENCE [LARGE SCALE GENOMIC DNA]</scope>
    <source>
        <strain evidence="6 7">ATCC 700028</strain>
    </source>
</reference>
<dbReference type="RefSeq" id="WP_159443590.1">
    <property type="nucleotide sequence ID" value="NZ_FUWX01000010.1"/>
</dbReference>
<evidence type="ECO:0000256" key="2">
    <source>
        <dbReference type="ARBA" id="ARBA00023015"/>
    </source>
</evidence>
<dbReference type="AlphaFoldDB" id="A0A1T4N7V1"/>
<evidence type="ECO:0000313" key="7">
    <source>
        <dbReference type="Proteomes" id="UP000191153"/>
    </source>
</evidence>
<dbReference type="GO" id="GO:0003677">
    <property type="term" value="F:DNA binding"/>
    <property type="evidence" value="ECO:0007669"/>
    <property type="project" value="UniProtKB-KW"/>
</dbReference>
<dbReference type="GO" id="GO:0003700">
    <property type="term" value="F:DNA-binding transcription factor activity"/>
    <property type="evidence" value="ECO:0007669"/>
    <property type="project" value="InterPro"/>
</dbReference>
<sequence length="274" mass="32468">MEKKYKISDVAKIFNISRQTLIYYDKINLFKPEYKNEENNYRYYSDNQLYDLYFILALKEGGFSLKEIENYYESTSNNCGEKFLNEKILEIDKQILKLKNLKTLILKKQMELKNILDEKDTEPKVEFQNKNYLFNLKVNNIQGVTEAIKKLDEIKKQKKIGNEFYITSLTKEDILSKNFYKINTVGILLNEEDKKLFLEKYEVIEPNLYGIIYHKDIYDNIHLTYEKLLKFIEKNDYIVIGSSLAKVNGISFKLKKGMGGIIKIMIPIKKNPLH</sequence>
<dbReference type="InterPro" id="IPR011256">
    <property type="entry name" value="Reg_factor_effector_dom_sf"/>
</dbReference>
<keyword evidence="3 6" id="KW-0238">DNA-binding</keyword>
<evidence type="ECO:0000256" key="1">
    <source>
        <dbReference type="ARBA" id="ARBA00022491"/>
    </source>
</evidence>
<dbReference type="SUPFAM" id="SSF46955">
    <property type="entry name" value="Putative DNA-binding domain"/>
    <property type="match status" value="1"/>
</dbReference>
<dbReference type="InterPro" id="IPR047057">
    <property type="entry name" value="MerR_fam"/>
</dbReference>
<dbReference type="InterPro" id="IPR009061">
    <property type="entry name" value="DNA-bd_dom_put_sf"/>
</dbReference>
<dbReference type="SUPFAM" id="SSF55136">
    <property type="entry name" value="Probable bacterial effector-binding domain"/>
    <property type="match status" value="1"/>
</dbReference>
<keyword evidence="4" id="KW-0804">Transcription</keyword>
<dbReference type="PANTHER" id="PTHR30204:SF69">
    <property type="entry name" value="MERR-FAMILY TRANSCRIPTIONAL REGULATOR"/>
    <property type="match status" value="1"/>
</dbReference>
<feature type="domain" description="HTH merR-type" evidence="5">
    <location>
        <begin position="4"/>
        <end position="74"/>
    </location>
</feature>
<dbReference type="PROSITE" id="PS50937">
    <property type="entry name" value="HTH_MERR_2"/>
    <property type="match status" value="1"/>
</dbReference>
<gene>
    <name evidence="6" type="ORF">SAMN02745174_01453</name>
</gene>
<dbReference type="SMART" id="SM00422">
    <property type="entry name" value="HTH_MERR"/>
    <property type="match status" value="1"/>
</dbReference>
<evidence type="ECO:0000256" key="3">
    <source>
        <dbReference type="ARBA" id="ARBA00023125"/>
    </source>
</evidence>
<dbReference type="OrthoDB" id="9773308at2"/>
<accession>A0A1T4N7V1</accession>
<dbReference type="Gene3D" id="1.10.1660.10">
    <property type="match status" value="1"/>
</dbReference>
<evidence type="ECO:0000313" key="6">
    <source>
        <dbReference type="EMBL" id="SJZ75304.1"/>
    </source>
</evidence>
<protein>
    <submittedName>
        <fullName evidence="6">DNA-binding transcriptional regulator, MerR family</fullName>
    </submittedName>
</protein>
<dbReference type="EMBL" id="FUWX01000010">
    <property type="protein sequence ID" value="SJZ75304.1"/>
    <property type="molecule type" value="Genomic_DNA"/>
</dbReference>
<keyword evidence="2" id="KW-0805">Transcription regulation</keyword>
<keyword evidence="7" id="KW-1185">Reference proteome</keyword>
<organism evidence="6 7">
    <name type="scientific">Cetobacterium ceti</name>
    <dbReference type="NCBI Taxonomy" id="180163"/>
    <lineage>
        <taxon>Bacteria</taxon>
        <taxon>Fusobacteriati</taxon>
        <taxon>Fusobacteriota</taxon>
        <taxon>Fusobacteriia</taxon>
        <taxon>Fusobacteriales</taxon>
        <taxon>Fusobacteriaceae</taxon>
        <taxon>Cetobacterium</taxon>
    </lineage>
</organism>
<dbReference type="PANTHER" id="PTHR30204">
    <property type="entry name" value="REDOX-CYCLING DRUG-SENSING TRANSCRIPTIONAL ACTIVATOR SOXR"/>
    <property type="match status" value="1"/>
</dbReference>
<name>A0A1T4N7V1_9FUSO</name>
<dbReference type="Pfam" id="PF13411">
    <property type="entry name" value="MerR_1"/>
    <property type="match status" value="1"/>
</dbReference>
<evidence type="ECO:0000259" key="5">
    <source>
        <dbReference type="PROSITE" id="PS50937"/>
    </source>
</evidence>
<proteinExistence type="predicted"/>
<dbReference type="STRING" id="180163.SAMN02745174_01453"/>
<dbReference type="Proteomes" id="UP000191153">
    <property type="component" value="Unassembled WGS sequence"/>
</dbReference>
<evidence type="ECO:0000256" key="4">
    <source>
        <dbReference type="ARBA" id="ARBA00023163"/>
    </source>
</evidence>
<keyword evidence="1" id="KW-0678">Repressor</keyword>
<dbReference type="InterPro" id="IPR000551">
    <property type="entry name" value="MerR-type_HTH_dom"/>
</dbReference>